<feature type="domain" description="RCK C-terminal" evidence="2">
    <location>
        <begin position="137"/>
        <end position="221"/>
    </location>
</feature>
<evidence type="ECO:0000259" key="2">
    <source>
        <dbReference type="PROSITE" id="PS51202"/>
    </source>
</evidence>
<dbReference type="InterPro" id="IPR036721">
    <property type="entry name" value="RCK_C_sf"/>
</dbReference>
<dbReference type="Gene3D" id="3.40.50.720">
    <property type="entry name" value="NAD(P)-binding Rossmann-like Domain"/>
    <property type="match status" value="1"/>
</dbReference>
<dbReference type="InterPro" id="IPR003148">
    <property type="entry name" value="RCK_N"/>
</dbReference>
<dbReference type="AlphaFoldDB" id="A0A3P7P0A8"/>
<dbReference type="RefSeq" id="WP_125136339.1">
    <property type="nucleotide sequence ID" value="NZ_LR130778.1"/>
</dbReference>
<dbReference type="Pfam" id="PF02080">
    <property type="entry name" value="TrkA_C"/>
    <property type="match status" value="1"/>
</dbReference>
<keyword evidence="4" id="KW-1185">Reference proteome</keyword>
<dbReference type="PROSITE" id="PS51202">
    <property type="entry name" value="RCK_C"/>
    <property type="match status" value="1"/>
</dbReference>
<proteinExistence type="predicted"/>
<gene>
    <name evidence="3" type="primary">ktrC</name>
    <name evidence="3" type="ORF">PATL70BA_1046</name>
</gene>
<organism evidence="3 4">
    <name type="scientific">Petrocella atlantisensis</name>
    <dbReference type="NCBI Taxonomy" id="2173034"/>
    <lineage>
        <taxon>Bacteria</taxon>
        <taxon>Bacillati</taxon>
        <taxon>Bacillota</taxon>
        <taxon>Clostridia</taxon>
        <taxon>Lachnospirales</taxon>
        <taxon>Vallitaleaceae</taxon>
        <taxon>Petrocella</taxon>
    </lineage>
</organism>
<dbReference type="InterPro" id="IPR050721">
    <property type="entry name" value="Trk_Ktr_HKT_K-transport"/>
</dbReference>
<evidence type="ECO:0000313" key="3">
    <source>
        <dbReference type="EMBL" id="VDN46920.1"/>
    </source>
</evidence>
<dbReference type="PANTHER" id="PTHR43833">
    <property type="entry name" value="POTASSIUM CHANNEL PROTEIN 2-RELATED-RELATED"/>
    <property type="match status" value="1"/>
</dbReference>
<protein>
    <submittedName>
        <fullName evidence="3">Ktr system potassium uptake protein C</fullName>
    </submittedName>
</protein>
<dbReference type="PROSITE" id="PS51201">
    <property type="entry name" value="RCK_N"/>
    <property type="match status" value="1"/>
</dbReference>
<feature type="domain" description="RCK N-terminal" evidence="1">
    <location>
        <begin position="4"/>
        <end position="120"/>
    </location>
</feature>
<evidence type="ECO:0000259" key="1">
    <source>
        <dbReference type="PROSITE" id="PS51201"/>
    </source>
</evidence>
<sequence length="225" mass="24652">MAGRNDFVVFGLGKFGRSVAETLAYNGKEVLAIDIKEEVIQDVADLVTHAVQADVTDGDALKALGIGNFDVAVVAISNNLQASIMATILAKELGVPYVLAKAQNEIHKRVLEKVGADKVIFPEREIGTRIANNLISENFIDYIELSIDHSIVEIEVVDEWVSKTLKELNMRANYGINVMAIRKGEEITITPGADFVLQASDVLVVIGSNEDLRKINVIKKDNYDK</sequence>
<dbReference type="KEGG" id="cbar:PATL70BA_1046"/>
<dbReference type="Proteomes" id="UP000279029">
    <property type="component" value="Chromosome"/>
</dbReference>
<dbReference type="GO" id="GO:0006813">
    <property type="term" value="P:potassium ion transport"/>
    <property type="evidence" value="ECO:0007669"/>
    <property type="project" value="InterPro"/>
</dbReference>
<accession>A0A3P7P0A8</accession>
<dbReference type="SUPFAM" id="SSF51735">
    <property type="entry name" value="NAD(P)-binding Rossmann-fold domains"/>
    <property type="match status" value="1"/>
</dbReference>
<dbReference type="SUPFAM" id="SSF116726">
    <property type="entry name" value="TrkA C-terminal domain-like"/>
    <property type="match status" value="1"/>
</dbReference>
<dbReference type="InterPro" id="IPR036291">
    <property type="entry name" value="NAD(P)-bd_dom_sf"/>
</dbReference>
<dbReference type="Pfam" id="PF02254">
    <property type="entry name" value="TrkA_N"/>
    <property type="match status" value="1"/>
</dbReference>
<dbReference type="InterPro" id="IPR006037">
    <property type="entry name" value="RCK_C"/>
</dbReference>
<dbReference type="Gene3D" id="3.30.70.1450">
    <property type="entry name" value="Regulator of K+ conductance, C-terminal domain"/>
    <property type="match status" value="1"/>
</dbReference>
<dbReference type="EMBL" id="LR130778">
    <property type="protein sequence ID" value="VDN46920.1"/>
    <property type="molecule type" value="Genomic_DNA"/>
</dbReference>
<reference evidence="3 4" key="1">
    <citation type="submission" date="2018-09" db="EMBL/GenBank/DDBJ databases">
        <authorList>
            <person name="Postec A."/>
        </authorList>
    </citation>
    <scope>NUCLEOTIDE SEQUENCE [LARGE SCALE GENOMIC DNA]</scope>
    <source>
        <strain evidence="3">70B-A</strain>
    </source>
</reference>
<dbReference type="OrthoDB" id="9776294at2"/>
<name>A0A3P7P0A8_9FIRM</name>
<dbReference type="PANTHER" id="PTHR43833:SF7">
    <property type="entry name" value="KTR SYSTEM POTASSIUM UPTAKE PROTEIN C"/>
    <property type="match status" value="1"/>
</dbReference>
<dbReference type="GO" id="GO:0008324">
    <property type="term" value="F:monoatomic cation transmembrane transporter activity"/>
    <property type="evidence" value="ECO:0007669"/>
    <property type="project" value="InterPro"/>
</dbReference>
<evidence type="ECO:0000313" key="4">
    <source>
        <dbReference type="Proteomes" id="UP000279029"/>
    </source>
</evidence>